<feature type="transmembrane region" description="Helical" evidence="1">
    <location>
        <begin position="164"/>
        <end position="180"/>
    </location>
</feature>
<dbReference type="eggNOG" id="ENOG502Z7VW">
    <property type="taxonomic scope" value="Bacteria"/>
</dbReference>
<feature type="transmembrane region" description="Helical" evidence="1">
    <location>
        <begin position="186"/>
        <end position="203"/>
    </location>
</feature>
<keyword evidence="1" id="KW-1133">Transmembrane helix</keyword>
<proteinExistence type="predicted"/>
<feature type="transmembrane region" description="Helical" evidence="1">
    <location>
        <begin position="128"/>
        <end position="144"/>
    </location>
</feature>
<protein>
    <submittedName>
        <fullName evidence="2">Uncharacterized protein</fullName>
    </submittedName>
</protein>
<accession>A0A090CY40</accession>
<feature type="transmembrane region" description="Helical" evidence="1">
    <location>
        <begin position="34"/>
        <end position="51"/>
    </location>
</feature>
<reference evidence="2" key="1">
    <citation type="submission" date="2013-12" db="EMBL/GenBank/DDBJ databases">
        <authorList>
            <person name="Linke B."/>
        </authorList>
    </citation>
    <scope>NUCLEOTIDE SEQUENCE [LARGE SCALE GENOMIC DNA]</scope>
    <source>
        <strain evidence="2">CRIB-18</strain>
    </source>
</reference>
<keyword evidence="1" id="KW-0472">Membrane</keyword>
<dbReference type="OrthoDB" id="21325at2"/>
<name>A0A090CY40_9BACT</name>
<evidence type="ECO:0000313" key="2">
    <source>
        <dbReference type="EMBL" id="CDR33131.1"/>
    </source>
</evidence>
<dbReference type="RefSeq" id="WP_041016616.1">
    <property type="nucleotide sequence ID" value="NZ_CCEJ010000001.1"/>
</dbReference>
<organism evidence="2 3">
    <name type="scientific">Candidatus Criblamydia sequanensis CRIB-18</name>
    <dbReference type="NCBI Taxonomy" id="1437425"/>
    <lineage>
        <taxon>Bacteria</taxon>
        <taxon>Pseudomonadati</taxon>
        <taxon>Chlamydiota</taxon>
        <taxon>Chlamydiia</taxon>
        <taxon>Parachlamydiales</taxon>
        <taxon>Candidatus Criblamydiaceae</taxon>
        <taxon>Candidatus Criblamydia</taxon>
    </lineage>
</organism>
<feature type="transmembrane region" description="Helical" evidence="1">
    <location>
        <begin position="6"/>
        <end position="22"/>
    </location>
</feature>
<dbReference type="EMBL" id="CCEJ010000001">
    <property type="protein sequence ID" value="CDR33131.1"/>
    <property type="molecule type" value="Genomic_DNA"/>
</dbReference>
<dbReference type="STRING" id="1437425.CSEC_0292"/>
<evidence type="ECO:0000256" key="1">
    <source>
        <dbReference type="SAM" id="Phobius"/>
    </source>
</evidence>
<feature type="transmembrane region" description="Helical" evidence="1">
    <location>
        <begin position="102"/>
        <end position="122"/>
    </location>
</feature>
<reference evidence="2" key="2">
    <citation type="submission" date="2014-09" db="EMBL/GenBank/DDBJ databases">
        <title>Criblamydia sequanensis harbors a mega-plasmid encoding arsenite resistance.</title>
        <authorList>
            <person name="Bertelli C."/>
            <person name="Goesmann A."/>
            <person name="Greub G."/>
        </authorList>
    </citation>
    <scope>NUCLEOTIDE SEQUENCE [LARGE SCALE GENOMIC DNA]</scope>
    <source>
        <strain evidence="2">CRIB-18</strain>
    </source>
</reference>
<sequence length="233" mass="26519">MNIYPFYAFLSVSLFALVHLFASRIRKNKLQGTLLSFGGGVAISFIFIDLLPKLGESDEAVEKALRGSLPFLERHVFIMALLGFLLFYLVDKSSQVKHSSFSFWLSTLSYSLFNFFVGYAVVDENDPEVQPLILFTFAMALHYFTTDYSLNEKHGKLYNHKEKWLLIASIFLGWLAGYYFDLSETAIALISAFIGGGVIMNVIRHELPENKDNDIRAFVLGALFYTFILLFLN</sequence>
<comment type="caution">
    <text evidence="2">The sequence shown here is derived from an EMBL/GenBank/DDBJ whole genome shotgun (WGS) entry which is preliminary data.</text>
</comment>
<keyword evidence="1" id="KW-0812">Transmembrane</keyword>
<gene>
    <name evidence="2" type="ORF">CSEC_0292</name>
</gene>
<evidence type="ECO:0000313" key="3">
    <source>
        <dbReference type="Proteomes" id="UP000031552"/>
    </source>
</evidence>
<keyword evidence="3" id="KW-1185">Reference proteome</keyword>
<dbReference type="Proteomes" id="UP000031552">
    <property type="component" value="Unassembled WGS sequence"/>
</dbReference>
<dbReference type="AlphaFoldDB" id="A0A090CY40"/>
<feature type="transmembrane region" description="Helical" evidence="1">
    <location>
        <begin position="215"/>
        <end position="232"/>
    </location>
</feature>
<feature type="transmembrane region" description="Helical" evidence="1">
    <location>
        <begin position="71"/>
        <end position="90"/>
    </location>
</feature>